<organism evidence="1 2">
    <name type="scientific">Candidatus Woesebacteria bacterium RBG_16_42_24</name>
    <dbReference type="NCBI Taxonomy" id="1802485"/>
    <lineage>
        <taxon>Bacteria</taxon>
        <taxon>Candidatus Woeseibacteriota</taxon>
    </lineage>
</organism>
<gene>
    <name evidence="1" type="ORF">A2V97_01990</name>
</gene>
<comment type="caution">
    <text evidence="1">The sequence shown here is derived from an EMBL/GenBank/DDBJ whole genome shotgun (WGS) entry which is preliminary data.</text>
</comment>
<dbReference type="Proteomes" id="UP000177382">
    <property type="component" value="Unassembled WGS sequence"/>
</dbReference>
<dbReference type="Gene3D" id="3.30.700.10">
    <property type="entry name" value="Glycoprotein, Type 4 Pilin"/>
    <property type="match status" value="1"/>
</dbReference>
<sequence>MKFFTKQELFAIFAILLVIILISLANFKVSLRRARDAQRKNDIGAIADGLNRYANDFAKYPLASPDGKILACRPVISEDKNKRKIVEFEPCEWEKDALADALDPTFPSYIKNLPSDPQDDLGVSYLYLSNGARFQIYAVLEGVDEDEYDPKIVARNLMCGIRICNFGRSTGVPLDKSIEEYENELIIENSKFQRQSRLLFPNAK</sequence>
<proteinExistence type="predicted"/>
<name>A0A1F7XKS0_9BACT</name>
<evidence type="ECO:0008006" key="3">
    <source>
        <dbReference type="Google" id="ProtNLM"/>
    </source>
</evidence>
<evidence type="ECO:0000313" key="1">
    <source>
        <dbReference type="EMBL" id="OGM15379.1"/>
    </source>
</evidence>
<accession>A0A1F7XKS0</accession>
<evidence type="ECO:0000313" key="2">
    <source>
        <dbReference type="Proteomes" id="UP000177382"/>
    </source>
</evidence>
<protein>
    <recommendedName>
        <fullName evidence="3">Type II secretion system protein GspG C-terminal domain-containing protein</fullName>
    </recommendedName>
</protein>
<dbReference type="EMBL" id="MGFX01000006">
    <property type="protein sequence ID" value="OGM15379.1"/>
    <property type="molecule type" value="Genomic_DNA"/>
</dbReference>
<reference evidence="1 2" key="1">
    <citation type="journal article" date="2016" name="Nat. Commun.">
        <title>Thousands of microbial genomes shed light on interconnected biogeochemical processes in an aquifer system.</title>
        <authorList>
            <person name="Anantharaman K."/>
            <person name="Brown C.T."/>
            <person name="Hug L.A."/>
            <person name="Sharon I."/>
            <person name="Castelle C.J."/>
            <person name="Probst A.J."/>
            <person name="Thomas B.C."/>
            <person name="Singh A."/>
            <person name="Wilkins M.J."/>
            <person name="Karaoz U."/>
            <person name="Brodie E.L."/>
            <person name="Williams K.H."/>
            <person name="Hubbard S.S."/>
            <person name="Banfield J.F."/>
        </authorList>
    </citation>
    <scope>NUCLEOTIDE SEQUENCE [LARGE SCALE GENOMIC DNA]</scope>
</reference>
<dbReference type="STRING" id="1802485.A2V97_01990"/>
<dbReference type="AlphaFoldDB" id="A0A1F7XKS0"/>